<feature type="region of interest" description="Disordered" evidence="1">
    <location>
        <begin position="1"/>
        <end position="29"/>
    </location>
</feature>
<dbReference type="AlphaFoldDB" id="A0A0P7G798"/>
<organism evidence="3 4">
    <name type="scientific">Halolamina pelagica</name>
    <dbReference type="NCBI Taxonomy" id="699431"/>
    <lineage>
        <taxon>Archaea</taxon>
        <taxon>Methanobacteriati</taxon>
        <taxon>Methanobacteriota</taxon>
        <taxon>Stenosarchaea group</taxon>
        <taxon>Halobacteria</taxon>
        <taxon>Halobacteriales</taxon>
        <taxon>Haloferacaceae</taxon>
    </lineage>
</organism>
<dbReference type="EMBL" id="LGUC01000002">
    <property type="protein sequence ID" value="KPN29047.1"/>
    <property type="molecule type" value="Genomic_DNA"/>
</dbReference>
<sequence length="98" mass="10312">MSEENEDIPTAPARTGPDESTVQYQWDGDATPSTAVVEAVAATTGRELTALPSLYESVDAEAIDDLFSDPDGTVRLSFEYAGVTVTLYADGGIEVSPP</sequence>
<proteinExistence type="predicted"/>
<evidence type="ECO:0000259" key="2">
    <source>
        <dbReference type="Pfam" id="PF18545"/>
    </source>
</evidence>
<dbReference type="Pfam" id="PF18545">
    <property type="entry name" value="HalOD1"/>
    <property type="match status" value="1"/>
</dbReference>
<dbReference type="Proteomes" id="UP000050535">
    <property type="component" value="Unassembled WGS sequence"/>
</dbReference>
<reference evidence="4" key="1">
    <citation type="submission" date="2013-11" db="EMBL/GenBank/DDBJ databases">
        <authorList>
            <person name="Hoang H.T."/>
            <person name="Killian M.L."/>
            <person name="Madson D.M."/>
            <person name="Arruda P.H.E."/>
            <person name="Sun D."/>
            <person name="Schwartz K.J."/>
            <person name="Yoon K."/>
        </authorList>
    </citation>
    <scope>NUCLEOTIDE SEQUENCE [LARGE SCALE GENOMIC DNA]</scope>
    <source>
        <strain evidence="4">CDK2</strain>
    </source>
</reference>
<protein>
    <recommendedName>
        <fullName evidence="2">Halobacterial output domain-containing protein</fullName>
    </recommendedName>
</protein>
<feature type="domain" description="Halobacterial output" evidence="2">
    <location>
        <begin position="29"/>
        <end position="97"/>
    </location>
</feature>
<comment type="caution">
    <text evidence="3">The sequence shown here is derived from an EMBL/GenBank/DDBJ whole genome shotgun (WGS) entry which is preliminary data.</text>
</comment>
<evidence type="ECO:0000256" key="1">
    <source>
        <dbReference type="SAM" id="MobiDB-lite"/>
    </source>
</evidence>
<accession>A0A0P7G798</accession>
<keyword evidence="4" id="KW-1185">Reference proteome</keyword>
<dbReference type="InterPro" id="IPR040624">
    <property type="entry name" value="HalOD1"/>
</dbReference>
<evidence type="ECO:0000313" key="4">
    <source>
        <dbReference type="Proteomes" id="UP000050535"/>
    </source>
</evidence>
<dbReference type="RefSeq" id="WP_054584848.1">
    <property type="nucleotide sequence ID" value="NZ_LGUC01000002.1"/>
</dbReference>
<dbReference type="OrthoDB" id="271604at2157"/>
<name>A0A0P7G798_9EURY</name>
<gene>
    <name evidence="3" type="ORF">SY89_03281</name>
</gene>
<evidence type="ECO:0000313" key="3">
    <source>
        <dbReference type="EMBL" id="KPN29047.1"/>
    </source>
</evidence>